<dbReference type="Proteomes" id="UP000004778">
    <property type="component" value="Unassembled WGS sequence"/>
</dbReference>
<evidence type="ECO:0000259" key="1">
    <source>
        <dbReference type="Pfam" id="PF16268"/>
    </source>
</evidence>
<dbReference type="InterPro" id="IPR032576">
    <property type="entry name" value="DUF4921"/>
</dbReference>
<dbReference type="STRING" id="103621.GCA_001067145_00018"/>
<gene>
    <name evidence="2" type="ORF">HMPREF0058_0693</name>
</gene>
<evidence type="ECO:0000313" key="2">
    <source>
        <dbReference type="EMBL" id="EEH66448.1"/>
    </source>
</evidence>
<reference evidence="2 3" key="1">
    <citation type="submission" date="2009-01" db="EMBL/GenBank/DDBJ databases">
        <authorList>
            <person name="Qin X."/>
            <person name="Bachman B."/>
            <person name="Battles P."/>
            <person name="Bell A."/>
            <person name="Bess C."/>
            <person name="Bickham C."/>
            <person name="Chaboub L."/>
            <person name="Chen D."/>
            <person name="Coyle M."/>
            <person name="Deiros D.R."/>
            <person name="Dinh H."/>
            <person name="Forbes L."/>
            <person name="Fowler G."/>
            <person name="Francisco L."/>
            <person name="Fu Q."/>
            <person name="Gubbala S."/>
            <person name="Hale W."/>
            <person name="Han Y."/>
            <person name="Hemphill L."/>
            <person name="Highlander S.K."/>
            <person name="Hirani K."/>
            <person name="Hogues M."/>
            <person name="Jackson L."/>
            <person name="Jakkamsetti A."/>
            <person name="Javaid M."/>
            <person name="Jiang H."/>
            <person name="Korchina V."/>
            <person name="Kovar C."/>
            <person name="Lara F."/>
            <person name="Lee S."/>
            <person name="Mata R."/>
            <person name="Mathew T."/>
            <person name="Moen C."/>
            <person name="Morales K."/>
            <person name="Munidasa M."/>
            <person name="Nazareth L."/>
            <person name="Ngo R."/>
            <person name="Nguyen L."/>
            <person name="Okwuonu G."/>
            <person name="Ongeri F."/>
            <person name="Patil S."/>
            <person name="Petrosino J."/>
            <person name="Pham C."/>
            <person name="Pham P."/>
            <person name="Pu L.-L."/>
            <person name="Puazo M."/>
            <person name="Raj R."/>
            <person name="Reid J."/>
            <person name="Rouhana J."/>
            <person name="Saada N."/>
            <person name="Shang Y."/>
            <person name="Simmons D."/>
            <person name="Thornton R."/>
            <person name="Warren J."/>
            <person name="Weissenberger G."/>
            <person name="Zhang J."/>
            <person name="Zhang L."/>
            <person name="Zhou C."/>
            <person name="Zhu D."/>
            <person name="Muzny D."/>
            <person name="Worley K."/>
            <person name="Gibbs R."/>
        </authorList>
    </citation>
    <scope>NUCLEOTIDE SEQUENCE [LARGE SCALE GENOMIC DNA]</scope>
    <source>
        <strain evidence="2 3">DSM 15434</strain>
    </source>
</reference>
<dbReference type="EMBL" id="ACFH01000047">
    <property type="protein sequence ID" value="EEH66448.1"/>
    <property type="molecule type" value="Genomic_DNA"/>
</dbReference>
<evidence type="ECO:0000313" key="3">
    <source>
        <dbReference type="Proteomes" id="UP000004778"/>
    </source>
</evidence>
<proteinExistence type="predicted"/>
<dbReference type="Gene3D" id="3.30.428.10">
    <property type="entry name" value="HIT-like"/>
    <property type="match status" value="2"/>
</dbReference>
<feature type="domain" description="DUF4921" evidence="1">
    <location>
        <begin position="17"/>
        <end position="451"/>
    </location>
</feature>
<dbReference type="PANTHER" id="PTHR42763">
    <property type="entry name" value="ADP-GLUCOSE PHOSPHORYLASE"/>
    <property type="match status" value="1"/>
</dbReference>
<dbReference type="SUPFAM" id="SSF54197">
    <property type="entry name" value="HIT-like"/>
    <property type="match status" value="1"/>
</dbReference>
<accession>C0W499</accession>
<protein>
    <recommendedName>
        <fullName evidence="1">DUF4921 domain-containing protein</fullName>
    </recommendedName>
</protein>
<dbReference type="HOGENOM" id="CLU_640498_0_0_11"/>
<dbReference type="AlphaFoldDB" id="C0W499"/>
<comment type="caution">
    <text evidence="2">The sequence shown here is derived from an EMBL/GenBank/DDBJ whole genome shotgun (WGS) entry which is preliminary data.</text>
</comment>
<dbReference type="InterPro" id="IPR036265">
    <property type="entry name" value="HIT-like_sf"/>
</dbReference>
<sequence>MARLMPYAPEPAALTQLADGTIKQISPFTGTEVWTVPGRGNRPISHPVQQVRPLTEHDRTSSCAFCCDRYLETPPEKERVVARGGEAASGGVAPSAFERLDGVPASRLFDTVAEFRRVPNLFEILTFDYWHANHGYEVPDAARERMEAYLAEPEGAAHVAAVARTKLRASGQDPELWESMGPAEQRRYLAAFFAGGHDVIVARRHFTDSATDTSALAGSGTLTPAEHRAYTRLAVHSAQSLYEANRWVRYVAVFQNWLRPAGASFDHLHKQLVGIDERGVVNELELARVRANPNLYNEMGVDYAAYHGLLVASNEHAVAFAGFGHRYPSLEVYSTSATCEPWLMSREEVDAVSDLLHALHAATGADVPSNEEWHHKPLDVDQPMPWHVTLKWRVSTLAGFEGGTKIYLNTIDPWSLRERVVARLEDLRADRLIAPMAVGDECPTTPNRLLYNPVLSR</sequence>
<dbReference type="PANTHER" id="PTHR42763:SF2">
    <property type="entry name" value="ADP-GLUCOSE PHOSPHORYLASE"/>
    <property type="match status" value="1"/>
</dbReference>
<organism evidence="2 3">
    <name type="scientific">Actinomyces urogenitalis DSM 15434</name>
    <dbReference type="NCBI Taxonomy" id="525246"/>
    <lineage>
        <taxon>Bacteria</taxon>
        <taxon>Bacillati</taxon>
        <taxon>Actinomycetota</taxon>
        <taxon>Actinomycetes</taxon>
        <taxon>Actinomycetales</taxon>
        <taxon>Actinomycetaceae</taxon>
        <taxon>Actinomyces</taxon>
    </lineage>
</organism>
<dbReference type="Pfam" id="PF16268">
    <property type="entry name" value="DUF4921"/>
    <property type="match status" value="1"/>
</dbReference>
<dbReference type="InterPro" id="IPR053177">
    <property type="entry name" value="ADP-glucose_phosphorylase"/>
</dbReference>
<keyword evidence="3" id="KW-1185">Reference proteome</keyword>
<name>C0W499_9ACTO</name>
<dbReference type="eggNOG" id="COG1085">
    <property type="taxonomic scope" value="Bacteria"/>
</dbReference>